<keyword evidence="8" id="KW-1185">Reference proteome</keyword>
<gene>
    <name evidence="7" type="ORF">AADG42_09345</name>
</gene>
<dbReference type="InterPro" id="IPR038729">
    <property type="entry name" value="Rad50/SbcC_AAA"/>
</dbReference>
<evidence type="ECO:0000256" key="1">
    <source>
        <dbReference type="ARBA" id="ARBA00006930"/>
    </source>
</evidence>
<evidence type="ECO:0000256" key="3">
    <source>
        <dbReference type="ARBA" id="ARBA00013368"/>
    </source>
</evidence>
<organism evidence="7 8">
    <name type="scientific">Ammonicoccus fulvus</name>
    <dbReference type="NCBI Taxonomy" id="3138240"/>
    <lineage>
        <taxon>Bacteria</taxon>
        <taxon>Bacillati</taxon>
        <taxon>Actinomycetota</taxon>
        <taxon>Actinomycetes</taxon>
        <taxon>Propionibacteriales</taxon>
        <taxon>Propionibacteriaceae</taxon>
        <taxon>Ammonicoccus</taxon>
    </lineage>
</organism>
<sequence length="799" mass="87287">MSSGPRWPAVSRLIASWPGKRSRVGCPTAPHGPWSRESFSSGSRFWRGVQVSGFRGIGPESFIGFRPMPGLTIVSGRNGSGKSSFSEAMEIALTGAAHRWNKPNSQFEPEHRNLHVGEPCRVRLDLVHQGEASSRIEVEWKPDAPRDAFRRTLEREDQLPEEGIASLGWDEALVTYRPLLSYEELGNLLAGRQIDIAQAVQKALGLGEITAAKTLINDRLKTAGQPRDREKTARGAARAALEQAVTDVVDDARITEALGAFATKSLRKNVDLTRARELATGGGSDTSVKSLEAIVELEVPTEEAVRAAADELRSADAAVAELAGALTHLEQAQRQLLTQALDLHEHAGDQACPVCGEGTLDAAWRARVQATLDASGEAARLRDQALQRQRSARSRVRALVGSLPRTVIEHSFDLTSQPAAVAAWARWASLPTEPATWADHVEKGYADLAAATSAWQAEAAQVAQDRRDVWAPLAVMLSEWIGAYEAYAEGLAAEERLKSAKKVMDELEKAAQSERLAPITERAQHIWNLLKQESNVYVADIALSPRKLEISATVDGEPVGALRVMSQGELHALALALFLPRVTLEASPFQFVVLDDPVQAMDPAKVEGLLAVLLEIAETHQVVVLSHDDRLADAARRHGTGGAQINLLEVQRGENSVVHVVPVLDPVRRHINDAVSLYKDPNIPPNLKTQLVPGVLRMALESAALTRYFTRQLRAGRTIPELEDAWQDARTTQQKVALALHPQPIELWKNEWVHREALRVPGPRPTPAQRSTNSTVTSVPCSRVPRICGTTHDNHACHR</sequence>
<keyword evidence="4" id="KW-0175">Coiled coil</keyword>
<dbReference type="SUPFAM" id="SSF52540">
    <property type="entry name" value="P-loop containing nucleoside triphosphate hydrolases"/>
    <property type="match status" value="1"/>
</dbReference>
<dbReference type="EMBL" id="CP154795">
    <property type="protein sequence ID" value="XAN07489.1"/>
    <property type="molecule type" value="Genomic_DNA"/>
</dbReference>
<dbReference type="RefSeq" id="WP_425308950.1">
    <property type="nucleotide sequence ID" value="NZ_CP154795.1"/>
</dbReference>
<dbReference type="Proteomes" id="UP001442841">
    <property type="component" value="Chromosome"/>
</dbReference>
<accession>A0ABZ3FRX2</accession>
<evidence type="ECO:0000256" key="2">
    <source>
        <dbReference type="ARBA" id="ARBA00011322"/>
    </source>
</evidence>
<feature type="compositionally biased region" description="Polar residues" evidence="5">
    <location>
        <begin position="768"/>
        <end position="780"/>
    </location>
</feature>
<evidence type="ECO:0000313" key="7">
    <source>
        <dbReference type="EMBL" id="XAN07489.1"/>
    </source>
</evidence>
<dbReference type="PANTHER" id="PTHR32114:SF2">
    <property type="entry name" value="ABC TRANSPORTER ABCH.3"/>
    <property type="match status" value="1"/>
</dbReference>
<evidence type="ECO:0000256" key="5">
    <source>
        <dbReference type="SAM" id="MobiDB-lite"/>
    </source>
</evidence>
<dbReference type="InterPro" id="IPR027417">
    <property type="entry name" value="P-loop_NTPase"/>
</dbReference>
<comment type="subunit">
    <text evidence="2">Heterodimer of SbcC and SbcD.</text>
</comment>
<feature type="region of interest" description="Disordered" evidence="5">
    <location>
        <begin position="760"/>
        <end position="780"/>
    </location>
</feature>
<evidence type="ECO:0000259" key="6">
    <source>
        <dbReference type="Pfam" id="PF13476"/>
    </source>
</evidence>
<dbReference type="PANTHER" id="PTHR32114">
    <property type="entry name" value="ABC TRANSPORTER ABCH.3"/>
    <property type="match status" value="1"/>
</dbReference>
<name>A0ABZ3FRX2_9ACTN</name>
<dbReference type="Gene3D" id="3.40.50.300">
    <property type="entry name" value="P-loop containing nucleotide triphosphate hydrolases"/>
    <property type="match status" value="2"/>
</dbReference>
<dbReference type="Pfam" id="PF13476">
    <property type="entry name" value="AAA_23"/>
    <property type="match status" value="1"/>
</dbReference>
<feature type="coiled-coil region" evidence="4">
    <location>
        <begin position="490"/>
        <end position="517"/>
    </location>
</feature>
<evidence type="ECO:0000313" key="8">
    <source>
        <dbReference type="Proteomes" id="UP001442841"/>
    </source>
</evidence>
<proteinExistence type="inferred from homology"/>
<evidence type="ECO:0000256" key="4">
    <source>
        <dbReference type="SAM" id="Coils"/>
    </source>
</evidence>
<comment type="similarity">
    <text evidence="1">Belongs to the SMC family. SbcC subfamily.</text>
</comment>
<protein>
    <recommendedName>
        <fullName evidence="3">Nuclease SbcCD subunit C</fullName>
    </recommendedName>
</protein>
<reference evidence="7 8" key="1">
    <citation type="submission" date="2024-04" db="EMBL/GenBank/DDBJ databases">
        <title>Isolation of an actinomycete strain from pig manure.</title>
        <authorList>
            <person name="Gong T."/>
            <person name="Yu Z."/>
            <person name="An M."/>
            <person name="Wei C."/>
            <person name="Yang W."/>
            <person name="Liu L."/>
        </authorList>
    </citation>
    <scope>NUCLEOTIDE SEQUENCE [LARGE SCALE GENOMIC DNA]</scope>
    <source>
        <strain evidence="7 8">ZF39</strain>
    </source>
</reference>
<feature type="domain" description="Rad50/SbcC-type AAA" evidence="6">
    <location>
        <begin position="50"/>
        <end position="139"/>
    </location>
</feature>